<dbReference type="EMBL" id="SRLC01000001">
    <property type="protein sequence ID" value="TGE25033.1"/>
    <property type="molecule type" value="Genomic_DNA"/>
</dbReference>
<organism evidence="2 3">
    <name type="scientific">Hymenobacter aquaticus</name>
    <dbReference type="NCBI Taxonomy" id="1867101"/>
    <lineage>
        <taxon>Bacteria</taxon>
        <taxon>Pseudomonadati</taxon>
        <taxon>Bacteroidota</taxon>
        <taxon>Cytophagia</taxon>
        <taxon>Cytophagales</taxon>
        <taxon>Hymenobacteraceae</taxon>
        <taxon>Hymenobacter</taxon>
    </lineage>
</organism>
<dbReference type="GO" id="GO:0016020">
    <property type="term" value="C:membrane"/>
    <property type="evidence" value="ECO:0007669"/>
    <property type="project" value="InterPro"/>
</dbReference>
<dbReference type="AlphaFoldDB" id="A0A4Z0Q7B7"/>
<feature type="transmembrane region" description="Helical" evidence="1">
    <location>
        <begin position="171"/>
        <end position="189"/>
    </location>
</feature>
<dbReference type="SUPFAM" id="SSF81343">
    <property type="entry name" value="Fumarate reductase respiratory complex transmembrane subunits"/>
    <property type="match status" value="1"/>
</dbReference>
<feature type="transmembrane region" description="Helical" evidence="1">
    <location>
        <begin position="93"/>
        <end position="113"/>
    </location>
</feature>
<protein>
    <recommendedName>
        <fullName evidence="4">Succinate dehydrogenase</fullName>
    </recommendedName>
</protein>
<keyword evidence="1" id="KW-1133">Transmembrane helix</keyword>
<sequence>MRPSLTTTHYWTGLLLTVFILAHLANHLVALSGIPAHLAVMNALRVGYRHPVVEAVLLLATGLQVVSGVRLYGQARRQPGPSAARRLQIFSGLYLAFFLLAHTGAVLSGRVWFGLDTNFYFAAAGLNTFPFSLFFVPYYFLAVTAVFLHLAALHYQKASSIFGPRRARRHAWGIGGLGVVVALLILFAFTNHLRGLPIPARYLRTLGK</sequence>
<keyword evidence="1" id="KW-0472">Membrane</keyword>
<feature type="transmembrane region" description="Helical" evidence="1">
    <location>
        <begin position="119"/>
        <end position="150"/>
    </location>
</feature>
<dbReference type="RefSeq" id="WP_135462612.1">
    <property type="nucleotide sequence ID" value="NZ_SRLC01000001.1"/>
</dbReference>
<evidence type="ECO:0000313" key="3">
    <source>
        <dbReference type="Proteomes" id="UP000297549"/>
    </source>
</evidence>
<reference evidence="2 3" key="1">
    <citation type="submission" date="2019-04" db="EMBL/GenBank/DDBJ databases">
        <authorList>
            <person name="Feng G."/>
            <person name="Zhang J."/>
            <person name="Zhu H."/>
        </authorList>
    </citation>
    <scope>NUCLEOTIDE SEQUENCE [LARGE SCALE GENOMIC DNA]</scope>
    <source>
        <strain evidence="2 3">JCM 31653</strain>
    </source>
</reference>
<keyword evidence="3" id="KW-1185">Reference proteome</keyword>
<evidence type="ECO:0000256" key="1">
    <source>
        <dbReference type="SAM" id="Phobius"/>
    </source>
</evidence>
<evidence type="ECO:0000313" key="2">
    <source>
        <dbReference type="EMBL" id="TGE25033.1"/>
    </source>
</evidence>
<keyword evidence="1" id="KW-0812">Transmembrane</keyword>
<dbReference type="InterPro" id="IPR034804">
    <property type="entry name" value="SQR/QFR_C/D"/>
</dbReference>
<gene>
    <name evidence="2" type="ORF">E5K00_07495</name>
</gene>
<name>A0A4Z0Q7B7_9BACT</name>
<feature type="transmembrane region" description="Helical" evidence="1">
    <location>
        <begin position="52"/>
        <end position="72"/>
    </location>
</feature>
<comment type="caution">
    <text evidence="2">The sequence shown here is derived from an EMBL/GenBank/DDBJ whole genome shotgun (WGS) entry which is preliminary data.</text>
</comment>
<accession>A0A4Z0Q7B7</accession>
<evidence type="ECO:0008006" key="4">
    <source>
        <dbReference type="Google" id="ProtNLM"/>
    </source>
</evidence>
<proteinExistence type="predicted"/>
<feature type="transmembrane region" description="Helical" evidence="1">
    <location>
        <begin position="12"/>
        <end position="32"/>
    </location>
</feature>
<dbReference type="OrthoDB" id="8114024at2"/>
<dbReference type="Proteomes" id="UP000297549">
    <property type="component" value="Unassembled WGS sequence"/>
</dbReference>